<dbReference type="Proteomes" id="UP000516437">
    <property type="component" value="Chromosome 4"/>
</dbReference>
<evidence type="ECO:0000313" key="2">
    <source>
        <dbReference type="Proteomes" id="UP000516437"/>
    </source>
</evidence>
<sequence length="282" mass="31890">MRSWGRTEGSRADLGGYSHGAVRVPSFGSQGTTRMGPITRSFKLYNLQSHMRKLVEDKQKCLVTYSKKCNRRGKAQATITAVLNHSGLTRFRLMSKQVKGKWNRMKRNHGNFTFVLKQTGSRLRPKADTIEGTDEAWANLMRVNPKLQRFKTKGWPYYHILGHIFNRSTTTSALTTPLSMNPQNSDKEQNLERALIDGTVHINLETVSVFNAPLEALLQNNQPAYVLYKRISHESCNLGSQGKTAKLESQMRNACRAMTNLCNSKAERSSSSHGYQQEPLIN</sequence>
<name>A0A6A1VT22_9ROSI</name>
<comment type="caution">
    <text evidence="1">The sequence shown here is derived from an EMBL/GenBank/DDBJ whole genome shotgun (WGS) entry which is preliminary data.</text>
</comment>
<dbReference type="InterPro" id="IPR045026">
    <property type="entry name" value="LIMYB"/>
</dbReference>
<dbReference type="PANTHER" id="PTHR47584:SF14">
    <property type="entry name" value="L10-INTERACTING MYB DOMAIN-CONTAINING PROTEIN-LIKE"/>
    <property type="match status" value="1"/>
</dbReference>
<protein>
    <recommendedName>
        <fullName evidence="3">Myb/SANT-like domain-containing protein</fullName>
    </recommendedName>
</protein>
<dbReference type="AlphaFoldDB" id="A0A6A1VT22"/>
<dbReference type="OrthoDB" id="686198at2759"/>
<gene>
    <name evidence="1" type="ORF">CJ030_MR4G006398</name>
</gene>
<reference evidence="1 2" key="1">
    <citation type="journal article" date="2019" name="Plant Biotechnol. J.">
        <title>The red bayberry genome and genetic basis of sex determination.</title>
        <authorList>
            <person name="Jia H.M."/>
            <person name="Jia H.J."/>
            <person name="Cai Q.L."/>
            <person name="Wang Y."/>
            <person name="Zhao H.B."/>
            <person name="Yang W.F."/>
            <person name="Wang G.Y."/>
            <person name="Li Y.H."/>
            <person name="Zhan D.L."/>
            <person name="Shen Y.T."/>
            <person name="Niu Q.F."/>
            <person name="Chang L."/>
            <person name="Qiu J."/>
            <person name="Zhao L."/>
            <person name="Xie H.B."/>
            <person name="Fu W.Y."/>
            <person name="Jin J."/>
            <person name="Li X.W."/>
            <person name="Jiao Y."/>
            <person name="Zhou C.C."/>
            <person name="Tu T."/>
            <person name="Chai C.Y."/>
            <person name="Gao J.L."/>
            <person name="Fan L.J."/>
            <person name="van de Weg E."/>
            <person name="Wang J.Y."/>
            <person name="Gao Z.S."/>
        </authorList>
    </citation>
    <scope>NUCLEOTIDE SEQUENCE [LARGE SCALE GENOMIC DNA]</scope>
    <source>
        <tissue evidence="1">Leaves</tissue>
    </source>
</reference>
<organism evidence="1 2">
    <name type="scientific">Morella rubra</name>
    <name type="common">Chinese bayberry</name>
    <dbReference type="NCBI Taxonomy" id="262757"/>
    <lineage>
        <taxon>Eukaryota</taxon>
        <taxon>Viridiplantae</taxon>
        <taxon>Streptophyta</taxon>
        <taxon>Embryophyta</taxon>
        <taxon>Tracheophyta</taxon>
        <taxon>Spermatophyta</taxon>
        <taxon>Magnoliopsida</taxon>
        <taxon>eudicotyledons</taxon>
        <taxon>Gunneridae</taxon>
        <taxon>Pentapetalae</taxon>
        <taxon>rosids</taxon>
        <taxon>fabids</taxon>
        <taxon>Fagales</taxon>
        <taxon>Myricaceae</taxon>
        <taxon>Morella</taxon>
    </lineage>
</organism>
<evidence type="ECO:0008006" key="3">
    <source>
        <dbReference type="Google" id="ProtNLM"/>
    </source>
</evidence>
<evidence type="ECO:0000313" key="1">
    <source>
        <dbReference type="EMBL" id="KAB1216122.1"/>
    </source>
</evidence>
<proteinExistence type="predicted"/>
<accession>A0A6A1VT22</accession>
<dbReference type="PANTHER" id="PTHR47584">
    <property type="match status" value="1"/>
</dbReference>
<keyword evidence="2" id="KW-1185">Reference proteome</keyword>
<dbReference type="EMBL" id="RXIC02000022">
    <property type="protein sequence ID" value="KAB1216122.1"/>
    <property type="molecule type" value="Genomic_DNA"/>
</dbReference>